<name>A0A511V9S5_9BACL</name>
<dbReference type="PANTHER" id="PTHR39210">
    <property type="entry name" value="HEPARIN-SULFATE LYASE"/>
    <property type="match status" value="1"/>
</dbReference>
<dbReference type="Proteomes" id="UP000321157">
    <property type="component" value="Unassembled WGS sequence"/>
</dbReference>
<dbReference type="InterPro" id="IPR008929">
    <property type="entry name" value="Chondroitin_lyas"/>
</dbReference>
<evidence type="ECO:0000256" key="3">
    <source>
        <dbReference type="ARBA" id="ARBA00022764"/>
    </source>
</evidence>
<comment type="caution">
    <text evidence="6">The sequence shown here is derived from an EMBL/GenBank/DDBJ whole genome shotgun (WGS) entry which is preliminary data.</text>
</comment>
<keyword evidence="2" id="KW-0732">Signal</keyword>
<sequence>MKTPVPKIGFYFSPNNVTMARRNIETHEWAKRRFEQMRQQCDDFLAGYSDEVIYQCTLSMRGQTFAYGISGCPYCQKSFPSSPEAQSRMFSLFPDKTLTCPNCSHTLPNTDFPDDGRGFVHKGSAYYPVGMWNFYTAGWLLGGVRDHEGMVTKLTYMYMLTGEKKYAQKAIVILDAFAAVFPGTLGPRDFTPYASKVEMGRLHLLTSIVHRVKVFLAHDYDWLYHLEDMDTLSPALTLLGEPGTVRENIERMLHDYMLTEPGGPAYNLKDGNLTELHNHEADGVRAMLAVGLVTEQREYCEWGINATEVFLSNAVGRDGMYFEGSYGYSMFTITVFLDMALLSVRAVSGTPSVPSHPFASERFFRFAVQNPMEMLCQGHLPCYGDWGQDRVRSREPDAKTLRDTYRAALHFYHVSPQSNIRDEAADWLKRLYPLVFSQLGEKGIDLFLWHPVWKHTAPLHLPKDVTITGQAGIGILRDTNETTVLMRTGANHTHAHDDALALTCYAYGKEISADLGYSVYGSNGHYGWTTKSIAHNTVVVNKDNQMKKGQLYKPFSGGEFSLLYRSPEAVVYEGKAPSLYGTDAFQRMVGLVPLPDGSSYLVDFFYIRGAGTCDYSFRAFHEKAELTLEGVRQLTEKQGGWTLAGVESSAKLYFDEPGKSFGERLTTGETFVPLLEGEKTQYWTPAPNNGYGFIYDIRQYHPQLSCIKARWESEEGYEMAWHGLMDADDRVMTGKYPNLSGTEQHPILIVRSHRPTKQYTALIHTTKKENPLRITGLHRLNARGGEVTAFAVEAGSGWLDFWAYSPVAQSIAVRTRFGEWCIEGRCGFLRTDRTGKLLAYACIEAVSMTFQGKKMEGTKREWVPIKSIDYKKRALRLRPHSIPKSADYIRIAPAPDAPASLYSVKEVRNGQEEVTVLLRDSFSLSRGLIVSCEKNTIRTCYPLPLAASFRGKLMLGERGGRAVIEDVPDLKTIRARILAPFTGGEAFDIIDAAEGYVTQWL</sequence>
<dbReference type="AlphaFoldDB" id="A0A511V9S5"/>
<evidence type="ECO:0000256" key="2">
    <source>
        <dbReference type="ARBA" id="ARBA00022729"/>
    </source>
</evidence>
<organism evidence="6 7">
    <name type="scientific">Aneurinibacillus danicus</name>
    <dbReference type="NCBI Taxonomy" id="267746"/>
    <lineage>
        <taxon>Bacteria</taxon>
        <taxon>Bacillati</taxon>
        <taxon>Bacillota</taxon>
        <taxon>Bacilli</taxon>
        <taxon>Bacillales</taxon>
        <taxon>Paenibacillaceae</taxon>
        <taxon>Aneurinibacillus group</taxon>
        <taxon>Aneurinibacillus</taxon>
    </lineage>
</organism>
<evidence type="ECO:0000313" key="7">
    <source>
        <dbReference type="Proteomes" id="UP000321157"/>
    </source>
</evidence>
<feature type="domain" description="Heparinase II/III-like C-terminal" evidence="5">
    <location>
        <begin position="469"/>
        <end position="550"/>
    </location>
</feature>
<dbReference type="Pfam" id="PF07940">
    <property type="entry name" value="Hepar_II_III_C"/>
    <property type="match status" value="1"/>
</dbReference>
<proteinExistence type="predicted"/>
<evidence type="ECO:0000256" key="1">
    <source>
        <dbReference type="ARBA" id="ARBA00004418"/>
    </source>
</evidence>
<keyword evidence="3" id="KW-0574">Periplasm</keyword>
<dbReference type="PANTHER" id="PTHR39210:SF1">
    <property type="entry name" value="HEPARIN-SULFATE LYASE"/>
    <property type="match status" value="1"/>
</dbReference>
<keyword evidence="4" id="KW-0456">Lyase</keyword>
<dbReference type="EMBL" id="BJXX01000146">
    <property type="protein sequence ID" value="GEN35685.1"/>
    <property type="molecule type" value="Genomic_DNA"/>
</dbReference>
<accession>A0A511V9S5</accession>
<dbReference type="Gene3D" id="2.70.98.70">
    <property type="match status" value="1"/>
</dbReference>
<dbReference type="InterPro" id="IPR012480">
    <property type="entry name" value="Hepar_II_III_C"/>
</dbReference>
<dbReference type="RefSeq" id="WP_146811213.1">
    <property type="nucleotide sequence ID" value="NZ_BJXX01000146.1"/>
</dbReference>
<dbReference type="Gene3D" id="1.50.10.100">
    <property type="entry name" value="Chondroitin AC/alginate lyase"/>
    <property type="match status" value="1"/>
</dbReference>
<evidence type="ECO:0000259" key="5">
    <source>
        <dbReference type="Pfam" id="PF07940"/>
    </source>
</evidence>
<reference evidence="6 7" key="1">
    <citation type="submission" date="2019-07" db="EMBL/GenBank/DDBJ databases">
        <title>Whole genome shotgun sequence of Aneurinibacillus danicus NBRC 102444.</title>
        <authorList>
            <person name="Hosoyama A."/>
            <person name="Uohara A."/>
            <person name="Ohji S."/>
            <person name="Ichikawa N."/>
        </authorList>
    </citation>
    <scope>NUCLEOTIDE SEQUENCE [LARGE SCALE GENOMIC DNA]</scope>
    <source>
        <strain evidence="6 7">NBRC 102444</strain>
    </source>
</reference>
<gene>
    <name evidence="6" type="ORF">ADA01nite_31450</name>
</gene>
<evidence type="ECO:0000313" key="6">
    <source>
        <dbReference type="EMBL" id="GEN35685.1"/>
    </source>
</evidence>
<dbReference type="OrthoDB" id="2666971at2"/>
<comment type="subcellular location">
    <subcellularLocation>
        <location evidence="1">Periplasm</location>
    </subcellularLocation>
</comment>
<dbReference type="GO" id="GO:0016829">
    <property type="term" value="F:lyase activity"/>
    <property type="evidence" value="ECO:0007669"/>
    <property type="project" value="UniProtKB-KW"/>
</dbReference>
<protein>
    <recommendedName>
        <fullName evidence="5">Heparinase II/III-like C-terminal domain-containing protein</fullName>
    </recommendedName>
</protein>
<keyword evidence="7" id="KW-1185">Reference proteome</keyword>
<dbReference type="GO" id="GO:0042597">
    <property type="term" value="C:periplasmic space"/>
    <property type="evidence" value="ECO:0007669"/>
    <property type="project" value="UniProtKB-SubCell"/>
</dbReference>
<evidence type="ECO:0000256" key="4">
    <source>
        <dbReference type="ARBA" id="ARBA00023239"/>
    </source>
</evidence>
<dbReference type="SUPFAM" id="SSF48230">
    <property type="entry name" value="Chondroitin AC/alginate lyase"/>
    <property type="match status" value="1"/>
</dbReference>